<accession>A0A934MLF7</accession>
<sequence length="53" mass="5407">MDQAASGAVGTRAAAVVTLVFGCALVFVVGFAHATTLHNAGHDTRHAMAFPCH</sequence>
<comment type="caution">
    <text evidence="2">The sequence shown here is derived from an EMBL/GenBank/DDBJ whole genome shotgun (WGS) entry which is preliminary data.</text>
</comment>
<dbReference type="NCBIfam" id="TIGR02459">
    <property type="entry name" value="CbtB"/>
    <property type="match status" value="1"/>
</dbReference>
<feature type="transmembrane region" description="Helical" evidence="1">
    <location>
        <begin position="12"/>
        <end position="32"/>
    </location>
</feature>
<keyword evidence="3" id="KW-1185">Reference proteome</keyword>
<dbReference type="InterPro" id="IPR012667">
    <property type="entry name" value="CbtB_put"/>
</dbReference>
<protein>
    <submittedName>
        <fullName evidence="2">CbtB-domain containing protein</fullName>
    </submittedName>
</protein>
<keyword evidence="1" id="KW-0472">Membrane</keyword>
<evidence type="ECO:0000256" key="1">
    <source>
        <dbReference type="SAM" id="Phobius"/>
    </source>
</evidence>
<gene>
    <name evidence="2" type="ORF">JCR33_11525</name>
</gene>
<keyword evidence="1" id="KW-0812">Transmembrane</keyword>
<evidence type="ECO:0000313" key="2">
    <source>
        <dbReference type="EMBL" id="MBJ3776324.1"/>
    </source>
</evidence>
<dbReference type="Pfam" id="PF09489">
    <property type="entry name" value="CbtB"/>
    <property type="match status" value="1"/>
</dbReference>
<reference evidence="2" key="1">
    <citation type="submission" date="2020-12" db="EMBL/GenBank/DDBJ databases">
        <title>Bacterial taxonomy.</title>
        <authorList>
            <person name="Pan X."/>
        </authorList>
    </citation>
    <scope>NUCLEOTIDE SEQUENCE</scope>
    <source>
        <strain evidence="2">B2012</strain>
    </source>
</reference>
<dbReference type="AlphaFoldDB" id="A0A934MLF7"/>
<organism evidence="2 3">
    <name type="scientific">Acuticoccus mangrovi</name>
    <dbReference type="NCBI Taxonomy" id="2796142"/>
    <lineage>
        <taxon>Bacteria</taxon>
        <taxon>Pseudomonadati</taxon>
        <taxon>Pseudomonadota</taxon>
        <taxon>Alphaproteobacteria</taxon>
        <taxon>Hyphomicrobiales</taxon>
        <taxon>Amorphaceae</taxon>
        <taxon>Acuticoccus</taxon>
    </lineage>
</organism>
<dbReference type="Proteomes" id="UP000609531">
    <property type="component" value="Unassembled WGS sequence"/>
</dbReference>
<keyword evidence="1" id="KW-1133">Transmembrane helix</keyword>
<proteinExistence type="predicted"/>
<evidence type="ECO:0000313" key="3">
    <source>
        <dbReference type="Proteomes" id="UP000609531"/>
    </source>
</evidence>
<dbReference type="EMBL" id="JAEKJA010000007">
    <property type="protein sequence ID" value="MBJ3776324.1"/>
    <property type="molecule type" value="Genomic_DNA"/>
</dbReference>
<name>A0A934MLF7_9HYPH</name>